<sequence length="385" mass="42800">MFTVKRLEEFIPANHPLRPVREMVNEALRRLDGLFERMYAPNDKGGRPSIAPEKLARAMLLQVFYSIRSERQLMEQVQYNLLFRWFIGLSMDDAVWVPTVFSKSRERLIEHDVVVALFNEIVAMADAKGWLSGEHFSVDGTLIQALAGHKSFVRKDGDDNGDGTDFRGTSRSNETHASTTDPHARLYRKGKTASELRYMGHTLADNRHGLIANARVTHADGHAEREAAKAMIGDARQANPDGALTLGADKGDDAAEFVEALKEIGVAPHITQNTSNRRSAVPDEVAARVGYAISQTKRKLIEQGFGWAKLIGTIGQVMVRGLEKVDQVFMVNMTAYNLVRMRTLGQMCLQAGETALKGQKIRSNRLKSSNQGHAPVTSWSIFQAL</sequence>
<feature type="domain" description="Transposase InsH N-terminal" evidence="8">
    <location>
        <begin position="6"/>
        <end position="107"/>
    </location>
</feature>
<dbReference type="PANTHER" id="PTHR35604:SF2">
    <property type="entry name" value="TRANSPOSASE INSH FOR INSERTION SEQUENCE ELEMENT IS5A-RELATED"/>
    <property type="match status" value="1"/>
</dbReference>
<evidence type="ECO:0000256" key="6">
    <source>
        <dbReference type="SAM" id="MobiDB-lite"/>
    </source>
</evidence>
<dbReference type="HOGENOM" id="CLU_021293_3_2_6"/>
<feature type="domain" description="Transposase IS4-like" evidence="7">
    <location>
        <begin position="162"/>
        <end position="338"/>
    </location>
</feature>
<evidence type="ECO:0000313" key="10">
    <source>
        <dbReference type="Proteomes" id="UP000006735"/>
    </source>
</evidence>
<dbReference type="Proteomes" id="UP000006735">
    <property type="component" value="Chromosome"/>
</dbReference>
<evidence type="ECO:0000256" key="5">
    <source>
        <dbReference type="ARBA" id="ARBA00023172"/>
    </source>
</evidence>
<dbReference type="GO" id="GO:0006313">
    <property type="term" value="P:DNA transposition"/>
    <property type="evidence" value="ECO:0007669"/>
    <property type="project" value="InterPro"/>
</dbReference>
<gene>
    <name evidence="9" type="ordered locus">XOO0374</name>
</gene>
<dbReference type="Pfam" id="PF05598">
    <property type="entry name" value="DUF772"/>
    <property type="match status" value="1"/>
</dbReference>
<dbReference type="InterPro" id="IPR008490">
    <property type="entry name" value="Transposase_InsH_N"/>
</dbReference>
<evidence type="ECO:0000256" key="1">
    <source>
        <dbReference type="ARBA" id="ARBA00003544"/>
    </source>
</evidence>
<keyword evidence="5" id="KW-0233">DNA recombination</keyword>
<proteinExistence type="inferred from homology"/>
<dbReference type="KEGG" id="xoo:XOO0374"/>
<dbReference type="AlphaFoldDB" id="Q5H5Z2"/>
<name>Q5H5Z2_XANOR</name>
<reference evidence="9 10" key="1">
    <citation type="journal article" date="2005" name="Nucleic Acids Res.">
        <title>The genome sequence of Xanthomonas oryzae pathovar oryzae KACC10331, the bacterial blight pathogen of rice.</title>
        <authorList>
            <person name="Lee B.M."/>
            <person name="Park Y.J."/>
            <person name="Park D.S."/>
            <person name="Kang H.W."/>
            <person name="Kim J.G."/>
            <person name="Song E.S."/>
            <person name="Park I.C."/>
            <person name="Yoon U.H."/>
            <person name="Hahn J.H."/>
            <person name="Koo B.S."/>
            <person name="Lee G.B."/>
            <person name="Kim H."/>
            <person name="Park H.S."/>
            <person name="Yoon K.O."/>
            <person name="Kim J.H."/>
            <person name="Jung C.H."/>
            <person name="Koh N.H."/>
            <person name="Seo J.S."/>
            <person name="Go S.J."/>
        </authorList>
    </citation>
    <scope>NUCLEOTIDE SEQUENCE [LARGE SCALE GENOMIC DNA]</scope>
    <source>
        <strain evidence="10">KACC10331 / KXO85</strain>
    </source>
</reference>
<protein>
    <submittedName>
        <fullName evidence="9">Transposase</fullName>
    </submittedName>
</protein>
<dbReference type="EMBL" id="AE013598">
    <property type="protein sequence ID" value="AAW73628.1"/>
    <property type="molecule type" value="Genomic_DNA"/>
</dbReference>
<dbReference type="InterPro" id="IPR047959">
    <property type="entry name" value="Transpos_IS5"/>
</dbReference>
<evidence type="ECO:0000259" key="7">
    <source>
        <dbReference type="Pfam" id="PF01609"/>
    </source>
</evidence>
<dbReference type="GO" id="GO:0004803">
    <property type="term" value="F:transposase activity"/>
    <property type="evidence" value="ECO:0007669"/>
    <property type="project" value="InterPro"/>
</dbReference>
<keyword evidence="4" id="KW-0238">DNA-binding</keyword>
<evidence type="ECO:0000313" key="9">
    <source>
        <dbReference type="EMBL" id="AAW73628.1"/>
    </source>
</evidence>
<keyword evidence="10" id="KW-1185">Reference proteome</keyword>
<evidence type="ECO:0000256" key="2">
    <source>
        <dbReference type="ARBA" id="ARBA00010075"/>
    </source>
</evidence>
<dbReference type="InterPro" id="IPR002559">
    <property type="entry name" value="Transposase_11"/>
</dbReference>
<evidence type="ECO:0000259" key="8">
    <source>
        <dbReference type="Pfam" id="PF05598"/>
    </source>
</evidence>
<evidence type="ECO:0000256" key="3">
    <source>
        <dbReference type="ARBA" id="ARBA00022578"/>
    </source>
</evidence>
<dbReference type="Pfam" id="PF01609">
    <property type="entry name" value="DDE_Tnp_1"/>
    <property type="match status" value="1"/>
</dbReference>
<feature type="compositionally biased region" description="Polar residues" evidence="6">
    <location>
        <begin position="167"/>
        <end position="181"/>
    </location>
</feature>
<comment type="function">
    <text evidence="1">Involved in the transposition of the insertion sequence IS5.</text>
</comment>
<dbReference type="PANTHER" id="PTHR35604">
    <property type="entry name" value="TRANSPOSASE INSH FOR INSERTION SEQUENCE ELEMENT IS5A-RELATED"/>
    <property type="match status" value="1"/>
</dbReference>
<comment type="similarity">
    <text evidence="2">Belongs to the transposase 11 family.</text>
</comment>
<dbReference type="GO" id="GO:0003677">
    <property type="term" value="F:DNA binding"/>
    <property type="evidence" value="ECO:0007669"/>
    <property type="project" value="UniProtKB-KW"/>
</dbReference>
<feature type="region of interest" description="Disordered" evidence="6">
    <location>
        <begin position="157"/>
        <end position="184"/>
    </location>
</feature>
<organism evidence="9 10">
    <name type="scientific">Xanthomonas oryzae pv. oryzae (strain KACC10331 / KXO85)</name>
    <dbReference type="NCBI Taxonomy" id="291331"/>
    <lineage>
        <taxon>Bacteria</taxon>
        <taxon>Pseudomonadati</taxon>
        <taxon>Pseudomonadota</taxon>
        <taxon>Gammaproteobacteria</taxon>
        <taxon>Lysobacterales</taxon>
        <taxon>Lysobacteraceae</taxon>
        <taxon>Xanthomonas</taxon>
    </lineage>
</organism>
<keyword evidence="3" id="KW-0815">Transposition</keyword>
<dbReference type="NCBIfam" id="NF033581">
    <property type="entry name" value="transpos_IS5_4"/>
    <property type="match status" value="1"/>
</dbReference>
<accession>Q5H5Z2</accession>
<evidence type="ECO:0000256" key="4">
    <source>
        <dbReference type="ARBA" id="ARBA00023125"/>
    </source>
</evidence>